<dbReference type="EMBL" id="MFJD01000002">
    <property type="protein sequence ID" value="OGG04413.1"/>
    <property type="molecule type" value="Genomic_DNA"/>
</dbReference>
<keyword evidence="1" id="KW-0812">Transmembrane</keyword>
<sequence length="381" mass="41519">MSTKGKFIFFGVIFLLAVAAFLLEPYYRYQEDPWIPPATLTAQAWEQTSERSESRFAAAQPRNTATAVPTAATQAASVQPQNPPTAVATLSAIPMAADPVEAGNPVCSGLEGWQAALLGAEHPLAEGRNLRITEIIGVEVLASPDRDQDIAVWWMPNRPRLATGNLPETGGRQVLQYPEYQLTVSECGGLYLFTEEPILPLSVSAPELVQLFTGSFSLQSGVHVILHPYDQEPYMTMFSPDYDNILGTALLPPSPLMRTITYTIDGAQHQFSVAYIEGEGYFYGDSDCPYPADRCPVAATSQSVQGWHEFSYGIGFVPGAAIGIVVDELVLVIGDENGAQTYDYPLPGEGQQVVVKYFALGEDQGVLVKQKDGELYWIETQ</sequence>
<evidence type="ECO:0000313" key="3">
    <source>
        <dbReference type="Proteomes" id="UP000178448"/>
    </source>
</evidence>
<comment type="caution">
    <text evidence="2">The sequence shown here is derived from an EMBL/GenBank/DDBJ whole genome shotgun (WGS) entry which is preliminary data.</text>
</comment>
<evidence type="ECO:0000313" key="2">
    <source>
        <dbReference type="EMBL" id="OGG04413.1"/>
    </source>
</evidence>
<feature type="transmembrane region" description="Helical" evidence="1">
    <location>
        <begin position="7"/>
        <end position="27"/>
    </location>
</feature>
<accession>A0A1F5YWE7</accession>
<keyword evidence="1" id="KW-1133">Transmembrane helix</keyword>
<reference evidence="2 3" key="1">
    <citation type="journal article" date="2016" name="Nat. Commun.">
        <title>Thousands of microbial genomes shed light on interconnected biogeochemical processes in an aquifer system.</title>
        <authorList>
            <person name="Anantharaman K."/>
            <person name="Brown C.T."/>
            <person name="Hug L.A."/>
            <person name="Sharon I."/>
            <person name="Castelle C.J."/>
            <person name="Probst A.J."/>
            <person name="Thomas B.C."/>
            <person name="Singh A."/>
            <person name="Wilkins M.J."/>
            <person name="Karaoz U."/>
            <person name="Brodie E.L."/>
            <person name="Williams K.H."/>
            <person name="Hubbard S.S."/>
            <person name="Banfield J.F."/>
        </authorList>
    </citation>
    <scope>NUCLEOTIDE SEQUENCE [LARGE SCALE GENOMIC DNA]</scope>
</reference>
<keyword evidence="1" id="KW-0472">Membrane</keyword>
<dbReference type="Proteomes" id="UP000178448">
    <property type="component" value="Unassembled WGS sequence"/>
</dbReference>
<dbReference type="AlphaFoldDB" id="A0A1F5YWE7"/>
<organism evidence="2 3">
    <name type="scientific">Candidatus Gottesmanbacteria bacterium RBG_16_52_11</name>
    <dbReference type="NCBI Taxonomy" id="1798374"/>
    <lineage>
        <taxon>Bacteria</taxon>
        <taxon>Candidatus Gottesmaniibacteriota</taxon>
    </lineage>
</organism>
<proteinExistence type="predicted"/>
<evidence type="ECO:0000256" key="1">
    <source>
        <dbReference type="SAM" id="Phobius"/>
    </source>
</evidence>
<name>A0A1F5YWE7_9BACT</name>
<gene>
    <name evidence="2" type="ORF">A2Z33_05435</name>
</gene>
<protein>
    <submittedName>
        <fullName evidence="2">Uncharacterized protein</fullName>
    </submittedName>
</protein>